<dbReference type="EMBL" id="FOFA01000005">
    <property type="protein sequence ID" value="SEQ74754.1"/>
    <property type="molecule type" value="Genomic_DNA"/>
</dbReference>
<sequence>MNSDLERVMAAMREAGWRSSDEWLLSTAVKRLATARYHRECAGTSREAADYIDDELPEYRRRFIDISLRHEVRAAERSGQITRAVRDIALKLVPTWTGDPVELLIAAEAIASVDVPGERATSASSAIAAVADPPLKMAR</sequence>
<dbReference type="STRING" id="1036181.SAMN05421756_105277"/>
<protein>
    <submittedName>
        <fullName evidence="1">Uncharacterized protein</fullName>
    </submittedName>
</protein>
<evidence type="ECO:0000313" key="2">
    <source>
        <dbReference type="Proteomes" id="UP000198504"/>
    </source>
</evidence>
<proteinExistence type="predicted"/>
<dbReference type="Proteomes" id="UP000198504">
    <property type="component" value="Unassembled WGS sequence"/>
</dbReference>
<evidence type="ECO:0000313" key="1">
    <source>
        <dbReference type="EMBL" id="SEQ74754.1"/>
    </source>
</evidence>
<name>A0A1H9IJJ1_9ACTN</name>
<keyword evidence="2" id="KW-1185">Reference proteome</keyword>
<gene>
    <name evidence="1" type="ORF">SAMN05421756_105277</name>
</gene>
<dbReference type="AlphaFoldDB" id="A0A1H9IJJ1"/>
<accession>A0A1H9IJJ1</accession>
<organism evidence="1 2">
    <name type="scientific">Microlunatus flavus</name>
    <dbReference type="NCBI Taxonomy" id="1036181"/>
    <lineage>
        <taxon>Bacteria</taxon>
        <taxon>Bacillati</taxon>
        <taxon>Actinomycetota</taxon>
        <taxon>Actinomycetes</taxon>
        <taxon>Propionibacteriales</taxon>
        <taxon>Propionibacteriaceae</taxon>
        <taxon>Microlunatus</taxon>
    </lineage>
</organism>
<reference evidence="2" key="1">
    <citation type="submission" date="2016-10" db="EMBL/GenBank/DDBJ databases">
        <authorList>
            <person name="Varghese N."/>
            <person name="Submissions S."/>
        </authorList>
    </citation>
    <scope>NUCLEOTIDE SEQUENCE [LARGE SCALE GENOMIC DNA]</scope>
    <source>
        <strain evidence="2">CGMCC 4.6856</strain>
    </source>
</reference>